<sequence length="550" mass="62221">MSRIVRHPLLCTLRGQPNRASSQPFVSTSAPLSSLQPLVIRAISTTNPTYTGTGTKIDPHAYTSGRWLRRDRQEIASRYIPFDFDALCQKVVGLCPGAGAISACRKLEGGFNRVFIFTLDNGKKIVARLPFRLAGPARLTTLSEVATIRYLQEKTRIPIPEILDWSHDSNDINNTVGSEYIIMEHANGVPLHDKWPTMAGDQQVRCINAIYQTMKEMVDLEFPAFGSIYFDDALDYAVKQSLGDGICIGPHCGTRYRDCDPAVGRYYHYAKKNPGPWQSIGEYCDGLIDSGLSRIPAVDLEAEKRPIYHGSPQTHLDLLEHARPVLKRMPLDPRIRDSAAPLLFHPDLHKRNIFVSEDNPSTITSIIDWQATSIEPAFGYADHIPDFATGSELCTKTFELSSQFLTPRLSNPRLIDDNLFRPFRYSHRTWKDGAVALRHEMIETARLWTELGFEGQCPYPLPTRVELADHEKEYKLFEAAQQLRLDLSNLLDTASDGWIPADRWEETQLSHKELFNGMLQAVLSNPNVDEDEPVKDEKTLRSIWPFDLDQ</sequence>
<proteinExistence type="inferred from homology"/>
<comment type="subcellular location">
    <subcellularLocation>
        <location evidence="1">Mitochondrion</location>
    </subcellularLocation>
</comment>
<evidence type="ECO:0000256" key="4">
    <source>
        <dbReference type="ARBA" id="ARBA00022946"/>
    </source>
</evidence>
<evidence type="ECO:0000256" key="3">
    <source>
        <dbReference type="ARBA" id="ARBA00016197"/>
    </source>
</evidence>
<keyword evidence="4" id="KW-0809">Transit peptide</keyword>
<keyword evidence="5" id="KW-0496">Mitochondrion</keyword>
<feature type="domain" description="Aminoglycoside phosphotransferase" evidence="7">
    <location>
        <begin position="108"/>
        <end position="375"/>
    </location>
</feature>
<reference evidence="8" key="1">
    <citation type="submission" date="2016-12" db="EMBL/GenBank/DDBJ databases">
        <title>The genomes of Aspergillus section Nigri reveals drivers in fungal speciation.</title>
        <authorList>
            <consortium name="DOE Joint Genome Institute"/>
            <person name="Vesth T.C."/>
            <person name="Nybo J."/>
            <person name="Theobald S."/>
            <person name="Brandl J."/>
            <person name="Frisvad J.C."/>
            <person name="Nielsen K.F."/>
            <person name="Lyhne E.K."/>
            <person name="Kogle M.E."/>
            <person name="Kuo A."/>
            <person name="Riley R."/>
            <person name="Clum A."/>
            <person name="Nolan M."/>
            <person name="Lipzen A."/>
            <person name="Salamov A."/>
            <person name="Henrissat B."/>
            <person name="Wiebenga A."/>
            <person name="De vries R.P."/>
            <person name="Grigoriev I.V."/>
            <person name="Mortensen U.H."/>
            <person name="Andersen M.R."/>
            <person name="Baker S.E."/>
        </authorList>
    </citation>
    <scope>NUCLEOTIDE SEQUENCE</scope>
    <source>
        <strain evidence="8">IBT 28561</strain>
    </source>
</reference>
<dbReference type="AlphaFoldDB" id="A0A2I1D871"/>
<evidence type="ECO:0000313" key="9">
    <source>
        <dbReference type="Proteomes" id="UP000234254"/>
    </source>
</evidence>
<name>A0A2I1D871_ASPC2</name>
<gene>
    <name evidence="8" type="ORF">P168DRAFT_296345</name>
</gene>
<evidence type="ECO:0000256" key="5">
    <source>
        <dbReference type="ARBA" id="ARBA00023128"/>
    </source>
</evidence>
<evidence type="ECO:0000256" key="6">
    <source>
        <dbReference type="ARBA" id="ARBA00031849"/>
    </source>
</evidence>
<dbReference type="RefSeq" id="XP_024694675.1">
    <property type="nucleotide sequence ID" value="XM_024838105.1"/>
</dbReference>
<comment type="caution">
    <text evidence="8">The sequence shown here is derived from an EMBL/GenBank/DDBJ whole genome shotgun (WGS) entry which is preliminary data.</text>
</comment>
<dbReference type="GeneID" id="36545629"/>
<dbReference type="SUPFAM" id="SSF56112">
    <property type="entry name" value="Protein kinase-like (PK-like)"/>
    <property type="match status" value="1"/>
</dbReference>
<dbReference type="InterPro" id="IPR002575">
    <property type="entry name" value="Aminoglycoside_PTrfase"/>
</dbReference>
<organism evidence="8 9">
    <name type="scientific">Aspergillus campestris (strain IBT 28561)</name>
    <dbReference type="NCBI Taxonomy" id="1392248"/>
    <lineage>
        <taxon>Eukaryota</taxon>
        <taxon>Fungi</taxon>
        <taxon>Dikarya</taxon>
        <taxon>Ascomycota</taxon>
        <taxon>Pezizomycotina</taxon>
        <taxon>Eurotiomycetes</taxon>
        <taxon>Eurotiomycetidae</taxon>
        <taxon>Eurotiales</taxon>
        <taxon>Aspergillaceae</taxon>
        <taxon>Aspergillus</taxon>
        <taxon>Aspergillus subgen. Circumdati</taxon>
    </lineage>
</organism>
<dbReference type="PANTHER" id="PTHR36091">
    <property type="entry name" value="ALTERED INHERITANCE OF MITOCHONDRIA PROTEIN 9, MITOCHONDRIAL"/>
    <property type="match status" value="1"/>
</dbReference>
<dbReference type="InterPro" id="IPR011009">
    <property type="entry name" value="Kinase-like_dom_sf"/>
</dbReference>
<dbReference type="GO" id="GO:0005739">
    <property type="term" value="C:mitochondrion"/>
    <property type="evidence" value="ECO:0007669"/>
    <property type="project" value="UniProtKB-SubCell"/>
</dbReference>
<evidence type="ECO:0000313" key="8">
    <source>
        <dbReference type="EMBL" id="PKY06081.1"/>
    </source>
</evidence>
<evidence type="ECO:0000256" key="1">
    <source>
        <dbReference type="ARBA" id="ARBA00004173"/>
    </source>
</evidence>
<protein>
    <recommendedName>
        <fullName evidence="3">Altered inheritance of mitochondria protein 9, mitochondrial</fullName>
    </recommendedName>
    <alternativeName>
        <fullName evidence="6">Found in mitochondrial proteome protein 29</fullName>
    </alternativeName>
</protein>
<evidence type="ECO:0000259" key="7">
    <source>
        <dbReference type="Pfam" id="PF01636"/>
    </source>
</evidence>
<dbReference type="PANTHER" id="PTHR36091:SF1">
    <property type="entry name" value="ALTERED INHERITANCE OF MITOCHONDRIA PROTEIN 9, MITOCHONDRIAL"/>
    <property type="match status" value="1"/>
</dbReference>
<accession>A0A2I1D871</accession>
<keyword evidence="9" id="KW-1185">Reference proteome</keyword>
<dbReference type="EMBL" id="MSFM01000004">
    <property type="protein sequence ID" value="PKY06081.1"/>
    <property type="molecule type" value="Genomic_DNA"/>
</dbReference>
<dbReference type="Proteomes" id="UP000234254">
    <property type="component" value="Unassembled WGS sequence"/>
</dbReference>
<comment type="similarity">
    <text evidence="2">Belongs to the AIM9 family.</text>
</comment>
<dbReference type="VEuPathDB" id="FungiDB:P168DRAFT_296345"/>
<dbReference type="Pfam" id="PF01636">
    <property type="entry name" value="APH"/>
    <property type="match status" value="1"/>
</dbReference>
<dbReference type="OrthoDB" id="2831558at2759"/>
<dbReference type="InterPro" id="IPR051035">
    <property type="entry name" value="Mito_inheritance_9"/>
</dbReference>
<evidence type="ECO:0000256" key="2">
    <source>
        <dbReference type="ARBA" id="ARBA00005543"/>
    </source>
</evidence>